<feature type="compositionally biased region" description="Basic and acidic residues" evidence="1">
    <location>
        <begin position="101"/>
        <end position="114"/>
    </location>
</feature>
<organism evidence="2 3">
    <name type="scientific">Bergeyella cardium</name>
    <dbReference type="NCBI Taxonomy" id="1585976"/>
    <lineage>
        <taxon>Bacteria</taxon>
        <taxon>Pseudomonadati</taxon>
        <taxon>Bacteroidota</taxon>
        <taxon>Flavobacteriia</taxon>
        <taxon>Flavobacteriales</taxon>
        <taxon>Weeksellaceae</taxon>
        <taxon>Bergeyella</taxon>
    </lineage>
</organism>
<feature type="compositionally biased region" description="Polar residues" evidence="1">
    <location>
        <begin position="27"/>
        <end position="50"/>
    </location>
</feature>
<dbReference type="Proteomes" id="UP000464318">
    <property type="component" value="Chromosome"/>
</dbReference>
<reference evidence="2 3" key="1">
    <citation type="submission" date="2018-04" db="EMBL/GenBank/DDBJ databases">
        <title>Characteristic and Complete Genome Sequencing of A Novel Member of Infective Endocarditis Causative Bacteria: Bergeyella cardium QL-PH.</title>
        <authorList>
            <person name="Pan H."/>
            <person name="Sun E."/>
            <person name="Zhang Y."/>
        </authorList>
    </citation>
    <scope>NUCLEOTIDE SEQUENCE [LARGE SCALE GENOMIC DNA]</scope>
    <source>
        <strain evidence="2 3">HPQL</strain>
    </source>
</reference>
<dbReference type="AlphaFoldDB" id="A0A6P1QW55"/>
<dbReference type="KEGG" id="bcad:DBX24_03000"/>
<evidence type="ECO:0000256" key="1">
    <source>
        <dbReference type="SAM" id="MobiDB-lite"/>
    </source>
</evidence>
<dbReference type="PROSITE" id="PS51257">
    <property type="entry name" value="PROKAR_LIPOPROTEIN"/>
    <property type="match status" value="1"/>
</dbReference>
<protein>
    <submittedName>
        <fullName evidence="2">Uncharacterized protein</fullName>
    </submittedName>
</protein>
<accession>A0A6P1QW55</accession>
<dbReference type="EMBL" id="CP029149">
    <property type="protein sequence ID" value="QHN64934.1"/>
    <property type="molecule type" value="Genomic_DNA"/>
</dbReference>
<feature type="region of interest" description="Disordered" evidence="1">
    <location>
        <begin position="27"/>
        <end position="51"/>
    </location>
</feature>
<name>A0A6P1QW55_9FLAO</name>
<gene>
    <name evidence="2" type="ORF">DBX24_03000</name>
</gene>
<keyword evidence="3" id="KW-1185">Reference proteome</keyword>
<dbReference type="RefSeq" id="WP_160223948.1">
    <property type="nucleotide sequence ID" value="NZ_CP029149.1"/>
</dbReference>
<evidence type="ECO:0000313" key="2">
    <source>
        <dbReference type="EMBL" id="QHN64934.1"/>
    </source>
</evidence>
<sequence length="130" mass="14792">MNIRNIYLGIALVFALIVSACGDKNNSQLQSENAVEQSSGEEQTTASTDVGNAYDAILDEYEVLIEKNNELIRRVEKGDSSAVAEQMELQKKREDLEAREKKLNRRDMTQEQLDRLASLQKKQREETTSR</sequence>
<proteinExistence type="predicted"/>
<feature type="region of interest" description="Disordered" evidence="1">
    <location>
        <begin position="101"/>
        <end position="130"/>
    </location>
</feature>
<evidence type="ECO:0000313" key="3">
    <source>
        <dbReference type="Proteomes" id="UP000464318"/>
    </source>
</evidence>